<reference evidence="2" key="1">
    <citation type="submission" date="2017-02" db="UniProtKB">
        <authorList>
            <consortium name="WormBaseParasite"/>
        </authorList>
    </citation>
    <scope>IDENTIFICATION</scope>
</reference>
<proteinExistence type="predicted"/>
<keyword evidence="1" id="KW-0175">Coiled coil</keyword>
<organism evidence="2">
    <name type="scientific">Haemonchus placei</name>
    <name type="common">Barber's pole worm</name>
    <dbReference type="NCBI Taxonomy" id="6290"/>
    <lineage>
        <taxon>Eukaryota</taxon>
        <taxon>Metazoa</taxon>
        <taxon>Ecdysozoa</taxon>
        <taxon>Nematoda</taxon>
        <taxon>Chromadorea</taxon>
        <taxon>Rhabditida</taxon>
        <taxon>Rhabditina</taxon>
        <taxon>Rhabditomorpha</taxon>
        <taxon>Strongyloidea</taxon>
        <taxon>Trichostrongylidae</taxon>
        <taxon>Haemonchus</taxon>
    </lineage>
</organism>
<evidence type="ECO:0000256" key="1">
    <source>
        <dbReference type="SAM" id="Coils"/>
    </source>
</evidence>
<sequence>LNRKRDSLGLRKYIHGTEREESVLEWWETVKGNVKISCTTSEKHGCKNSTKISVLSLTVLIDVDHPPLSVLIEALRKLNYEARAALKRLQEDPNNAKELRKRVQERRAKIAEEIRLFEDIYRFGPNEQEIERFCRKMSRYVTGKAK</sequence>
<evidence type="ECO:0000313" key="2">
    <source>
        <dbReference type="WBParaSite" id="HPLM_0001115201-mRNA-1"/>
    </source>
</evidence>
<feature type="coiled-coil region" evidence="1">
    <location>
        <begin position="72"/>
        <end position="116"/>
    </location>
</feature>
<protein>
    <submittedName>
        <fullName evidence="2">Dephospho-CoA kinase</fullName>
    </submittedName>
</protein>
<dbReference type="WBParaSite" id="HPLM_0001115201-mRNA-1">
    <property type="protein sequence ID" value="HPLM_0001115201-mRNA-1"/>
    <property type="gene ID" value="HPLM_0001115201"/>
</dbReference>
<dbReference type="AlphaFoldDB" id="A0A0N4WJG3"/>
<accession>A0A0N4WJG3</accession>
<name>A0A0N4WJG3_HAEPC</name>